<dbReference type="RefSeq" id="WP_153341287.1">
    <property type="nucleotide sequence ID" value="NZ_WIVE01000006.1"/>
</dbReference>
<keyword evidence="5 9" id="KW-0067">ATP-binding</keyword>
<comment type="subcellular location">
    <subcellularLocation>
        <location evidence="9">Cytoplasm</location>
    </subcellularLocation>
</comment>
<dbReference type="InterPro" id="IPR035684">
    <property type="entry name" value="ArgRS_core"/>
</dbReference>
<evidence type="ECO:0000256" key="2">
    <source>
        <dbReference type="ARBA" id="ARBA00022490"/>
    </source>
</evidence>
<dbReference type="GO" id="GO:0005524">
    <property type="term" value="F:ATP binding"/>
    <property type="evidence" value="ECO:0007669"/>
    <property type="project" value="UniProtKB-UniRule"/>
</dbReference>
<dbReference type="Proteomes" id="UP000434582">
    <property type="component" value="Unassembled WGS sequence"/>
</dbReference>
<evidence type="ECO:0000256" key="4">
    <source>
        <dbReference type="ARBA" id="ARBA00022741"/>
    </source>
</evidence>
<evidence type="ECO:0000259" key="12">
    <source>
        <dbReference type="SMART" id="SM01016"/>
    </source>
</evidence>
<dbReference type="Gene3D" id="3.40.50.620">
    <property type="entry name" value="HUPs"/>
    <property type="match status" value="1"/>
</dbReference>
<feature type="domain" description="Arginyl tRNA synthetase N-terminal" evidence="12">
    <location>
        <begin position="5"/>
        <end position="94"/>
    </location>
</feature>
<dbReference type="SUPFAM" id="SSF52374">
    <property type="entry name" value="Nucleotidylyl transferase"/>
    <property type="match status" value="1"/>
</dbReference>
<evidence type="ECO:0000313" key="13">
    <source>
        <dbReference type="EMBL" id="MQX35610.1"/>
    </source>
</evidence>
<dbReference type="OrthoDB" id="9803211at2"/>
<dbReference type="Pfam" id="PF03485">
    <property type="entry name" value="Arg_tRNA_synt_N"/>
    <property type="match status" value="1"/>
</dbReference>
<dbReference type="SMART" id="SM01016">
    <property type="entry name" value="Arg_tRNA_synt_N"/>
    <property type="match status" value="1"/>
</dbReference>
<dbReference type="SUPFAM" id="SSF47323">
    <property type="entry name" value="Anticodon-binding domain of a subclass of class I aminoacyl-tRNA synthetases"/>
    <property type="match status" value="1"/>
</dbReference>
<gene>
    <name evidence="9" type="primary">argS</name>
    <name evidence="13" type="ORF">GHC57_03675</name>
</gene>
<dbReference type="NCBIfam" id="TIGR00456">
    <property type="entry name" value="argS"/>
    <property type="match status" value="1"/>
</dbReference>
<proteinExistence type="inferred from homology"/>
<evidence type="ECO:0000256" key="8">
    <source>
        <dbReference type="ARBA" id="ARBA00049339"/>
    </source>
</evidence>
<dbReference type="EMBL" id="WIVE01000006">
    <property type="protein sequence ID" value="MQX35610.1"/>
    <property type="molecule type" value="Genomic_DNA"/>
</dbReference>
<dbReference type="CDD" id="cd00671">
    <property type="entry name" value="ArgRS_core"/>
    <property type="match status" value="1"/>
</dbReference>
<dbReference type="GO" id="GO:0004814">
    <property type="term" value="F:arginine-tRNA ligase activity"/>
    <property type="evidence" value="ECO:0007669"/>
    <property type="project" value="UniProtKB-UniRule"/>
</dbReference>
<name>A0A7X1ZE75_9PROT</name>
<evidence type="ECO:0000256" key="10">
    <source>
        <dbReference type="RuleBase" id="RU363038"/>
    </source>
</evidence>
<dbReference type="SUPFAM" id="SSF55190">
    <property type="entry name" value="Arginyl-tRNA synthetase (ArgRS), N-terminal 'additional' domain"/>
    <property type="match status" value="1"/>
</dbReference>
<keyword evidence="6 9" id="KW-0648">Protein biosynthesis</keyword>
<comment type="subunit">
    <text evidence="9">Monomer.</text>
</comment>
<protein>
    <recommendedName>
        <fullName evidence="9">Arginine--tRNA ligase</fullName>
        <ecNumber evidence="9">6.1.1.19</ecNumber>
    </recommendedName>
    <alternativeName>
        <fullName evidence="9">Arginyl-tRNA synthetase</fullName>
        <shortName evidence="9">ArgRS</shortName>
    </alternativeName>
</protein>
<dbReference type="GO" id="GO:0006420">
    <property type="term" value="P:arginyl-tRNA aminoacylation"/>
    <property type="evidence" value="ECO:0007669"/>
    <property type="project" value="UniProtKB-UniRule"/>
</dbReference>
<dbReference type="HAMAP" id="MF_00123">
    <property type="entry name" value="Arg_tRNA_synth"/>
    <property type="match status" value="1"/>
</dbReference>
<dbReference type="Gene3D" id="3.30.1360.70">
    <property type="entry name" value="Arginyl tRNA synthetase N-terminal domain"/>
    <property type="match status" value="1"/>
</dbReference>
<evidence type="ECO:0000313" key="14">
    <source>
        <dbReference type="Proteomes" id="UP000434582"/>
    </source>
</evidence>
<evidence type="ECO:0000256" key="3">
    <source>
        <dbReference type="ARBA" id="ARBA00022598"/>
    </source>
</evidence>
<evidence type="ECO:0000256" key="5">
    <source>
        <dbReference type="ARBA" id="ARBA00022840"/>
    </source>
</evidence>
<accession>A0A7X1ZE75</accession>
<reference evidence="13 14" key="1">
    <citation type="submission" date="2019-10" db="EMBL/GenBank/DDBJ databases">
        <title>Draft whole-genome sequence of the purple nonsulfur photosynthetic bacterium Roseospira navarrensis DSM 15114.</title>
        <authorList>
            <person name="Kyndt J.A."/>
            <person name="Meyer T.E."/>
        </authorList>
    </citation>
    <scope>NUCLEOTIDE SEQUENCE [LARGE SCALE GENOMIC DNA]</scope>
    <source>
        <strain evidence="13 14">DSM 15114</strain>
    </source>
</reference>
<dbReference type="Pfam" id="PF00750">
    <property type="entry name" value="tRNA-synt_1d"/>
    <property type="match status" value="1"/>
</dbReference>
<keyword evidence="4 9" id="KW-0547">Nucleotide-binding</keyword>
<comment type="similarity">
    <text evidence="1 9 10">Belongs to the class-I aminoacyl-tRNA synthetase family.</text>
</comment>
<sequence length="591" mass="64534">MNIFAVYKDLVLAQVAALVSEGSLPDGLDTGRLTVEPPRDPSHGDMATNAAMVLAKPAGLKPRDLAERLAARLATISGVTAAEVAGPGFINLRLSAAIWIGCLRDCLRAGPGYGDSRMGNRRKVNVEFVSANPTGPMHVGHARGAVVGDVLAALLEKAGFRVTREYYINDAGAQVDALARAAHARYLQALGRLSDDDLAGMLARKDLEYGGDYLVPVGQALAERVEDQYADAPEAQWLEPVRDLAVEMMLDRIRDDLDALGVRFDVFTSERGLVAAGRVDGTLAWLEEQGLIYTGVLEPPKGKAPEDWEPRPQTLFRATDYGDDVDRPVRKSDGSWTYFAGDMAYHRDKVERGFEELINVFGADHGGYVKRLQAVVKAVSDGRATLDVKLCQLVKLLDRGEPVKMSKRAGTFVTLRDVVDRVGKDVVRFIMLTRKNDASLDFDFAKVTEQSRDNPVWYVQYAHARACSVLRHAGEVFPGRDLSPAALADGPLEVLDAPEDLEVVRVLAGWPRLVESAAEAHEPHRVAYYMAEVAGAFHGLWTKGKDDTELRFLIPEDETRSLARLALVQGVATVIASGLQVFGVQPVEELR</sequence>
<evidence type="ECO:0000256" key="7">
    <source>
        <dbReference type="ARBA" id="ARBA00023146"/>
    </source>
</evidence>
<comment type="caution">
    <text evidence="13">The sequence shown here is derived from an EMBL/GenBank/DDBJ whole genome shotgun (WGS) entry which is preliminary data.</text>
</comment>
<evidence type="ECO:0000256" key="9">
    <source>
        <dbReference type="HAMAP-Rule" id="MF_00123"/>
    </source>
</evidence>
<feature type="domain" description="DALR anticodon binding" evidence="11">
    <location>
        <begin position="459"/>
        <end position="590"/>
    </location>
</feature>
<keyword evidence="14" id="KW-1185">Reference proteome</keyword>
<dbReference type="PANTHER" id="PTHR11956">
    <property type="entry name" value="ARGINYL-TRNA SYNTHETASE"/>
    <property type="match status" value="1"/>
</dbReference>
<dbReference type="AlphaFoldDB" id="A0A7X1ZE75"/>
<evidence type="ECO:0000256" key="6">
    <source>
        <dbReference type="ARBA" id="ARBA00022917"/>
    </source>
</evidence>
<feature type="short sequence motif" description="'HIGH' region" evidence="9">
    <location>
        <begin position="131"/>
        <end position="141"/>
    </location>
</feature>
<dbReference type="InterPro" id="IPR014729">
    <property type="entry name" value="Rossmann-like_a/b/a_fold"/>
</dbReference>
<dbReference type="InterPro" id="IPR005148">
    <property type="entry name" value="Arg-tRNA-synth_N"/>
</dbReference>
<organism evidence="13 14">
    <name type="scientific">Roseospira navarrensis</name>
    <dbReference type="NCBI Taxonomy" id="140058"/>
    <lineage>
        <taxon>Bacteria</taxon>
        <taxon>Pseudomonadati</taxon>
        <taxon>Pseudomonadota</taxon>
        <taxon>Alphaproteobacteria</taxon>
        <taxon>Rhodospirillales</taxon>
        <taxon>Rhodospirillaceae</taxon>
        <taxon>Roseospira</taxon>
    </lineage>
</organism>
<dbReference type="PANTHER" id="PTHR11956:SF5">
    <property type="entry name" value="ARGININE--TRNA LIGASE, CYTOPLASMIC"/>
    <property type="match status" value="1"/>
</dbReference>
<keyword evidence="2 9" id="KW-0963">Cytoplasm</keyword>
<keyword evidence="7 9" id="KW-0030">Aminoacyl-tRNA synthetase</keyword>
<dbReference type="Pfam" id="PF05746">
    <property type="entry name" value="DALR_1"/>
    <property type="match status" value="1"/>
</dbReference>
<dbReference type="PROSITE" id="PS00178">
    <property type="entry name" value="AA_TRNA_LIGASE_I"/>
    <property type="match status" value="1"/>
</dbReference>
<dbReference type="InterPro" id="IPR036695">
    <property type="entry name" value="Arg-tRNA-synth_N_sf"/>
</dbReference>
<evidence type="ECO:0000259" key="11">
    <source>
        <dbReference type="SMART" id="SM00836"/>
    </source>
</evidence>
<keyword evidence="3 9" id="KW-0436">Ligase</keyword>
<dbReference type="EC" id="6.1.1.19" evidence="9"/>
<dbReference type="InterPro" id="IPR001278">
    <property type="entry name" value="Arg-tRNA-ligase"/>
</dbReference>
<dbReference type="SMART" id="SM00836">
    <property type="entry name" value="DALR_1"/>
    <property type="match status" value="1"/>
</dbReference>
<dbReference type="InterPro" id="IPR008909">
    <property type="entry name" value="DALR_anticod-bd"/>
</dbReference>
<dbReference type="GO" id="GO:0005737">
    <property type="term" value="C:cytoplasm"/>
    <property type="evidence" value="ECO:0007669"/>
    <property type="project" value="UniProtKB-SubCell"/>
</dbReference>
<dbReference type="PRINTS" id="PR01038">
    <property type="entry name" value="TRNASYNTHARG"/>
</dbReference>
<dbReference type="InterPro" id="IPR009080">
    <property type="entry name" value="tRNAsynth_Ia_anticodon-bd"/>
</dbReference>
<dbReference type="InterPro" id="IPR001412">
    <property type="entry name" value="aa-tRNA-synth_I_CS"/>
</dbReference>
<comment type="catalytic activity">
    <reaction evidence="8 9">
        <text>tRNA(Arg) + L-arginine + ATP = L-arginyl-tRNA(Arg) + AMP + diphosphate</text>
        <dbReference type="Rhea" id="RHEA:20301"/>
        <dbReference type="Rhea" id="RHEA-COMP:9658"/>
        <dbReference type="Rhea" id="RHEA-COMP:9673"/>
        <dbReference type="ChEBI" id="CHEBI:30616"/>
        <dbReference type="ChEBI" id="CHEBI:32682"/>
        <dbReference type="ChEBI" id="CHEBI:33019"/>
        <dbReference type="ChEBI" id="CHEBI:78442"/>
        <dbReference type="ChEBI" id="CHEBI:78513"/>
        <dbReference type="ChEBI" id="CHEBI:456215"/>
        <dbReference type="EC" id="6.1.1.19"/>
    </reaction>
</comment>
<dbReference type="Gene3D" id="1.10.730.10">
    <property type="entry name" value="Isoleucyl-tRNA Synthetase, Domain 1"/>
    <property type="match status" value="1"/>
</dbReference>
<evidence type="ECO:0000256" key="1">
    <source>
        <dbReference type="ARBA" id="ARBA00005594"/>
    </source>
</evidence>